<keyword evidence="1" id="KW-0812">Transmembrane</keyword>
<evidence type="ECO:0000313" key="2">
    <source>
        <dbReference type="EMBL" id="MEN2789473.1"/>
    </source>
</evidence>
<protein>
    <recommendedName>
        <fullName evidence="4">SPOR domain-containing protein</fullName>
    </recommendedName>
</protein>
<dbReference type="EMBL" id="JBDIME010000004">
    <property type="protein sequence ID" value="MEN2789473.1"/>
    <property type="molecule type" value="Genomic_DNA"/>
</dbReference>
<evidence type="ECO:0000256" key="1">
    <source>
        <dbReference type="SAM" id="Phobius"/>
    </source>
</evidence>
<dbReference type="RefSeq" id="WP_343887227.1">
    <property type="nucleotide sequence ID" value="NZ_BAAAEH010000002.1"/>
</dbReference>
<feature type="transmembrane region" description="Helical" evidence="1">
    <location>
        <begin position="24"/>
        <end position="45"/>
    </location>
</feature>
<accession>A0ABU9Y0Y9</accession>
<gene>
    <name evidence="2" type="ORF">ABC974_07550</name>
</gene>
<evidence type="ECO:0000313" key="3">
    <source>
        <dbReference type="Proteomes" id="UP001419910"/>
    </source>
</evidence>
<dbReference type="Proteomes" id="UP001419910">
    <property type="component" value="Unassembled WGS sequence"/>
</dbReference>
<comment type="caution">
    <text evidence="2">The sequence shown here is derived from an EMBL/GenBank/DDBJ whole genome shotgun (WGS) entry which is preliminary data.</text>
</comment>
<name>A0ABU9Y0Y9_9SPHN</name>
<evidence type="ECO:0008006" key="4">
    <source>
        <dbReference type="Google" id="ProtNLM"/>
    </source>
</evidence>
<sequence>MADYIREEPDSTVVERRGIGPGGVVAIVLVIIVAIVAILFASGFWSANVKSGSLPDVNVSAKGGSLPDVNVHSKELVVGTKSTTIDVPKVETTKKKVDVPVVGVKDN</sequence>
<keyword evidence="1" id="KW-0472">Membrane</keyword>
<proteinExistence type="predicted"/>
<keyword evidence="3" id="KW-1185">Reference proteome</keyword>
<reference evidence="2 3" key="1">
    <citation type="submission" date="2024-05" db="EMBL/GenBank/DDBJ databases">
        <authorList>
            <person name="Liu Q."/>
            <person name="Xin Y.-H."/>
        </authorList>
    </citation>
    <scope>NUCLEOTIDE SEQUENCE [LARGE SCALE GENOMIC DNA]</scope>
    <source>
        <strain evidence="2 3">CGMCC 1.10181</strain>
    </source>
</reference>
<organism evidence="2 3">
    <name type="scientific">Sphingomonas oligophenolica</name>
    <dbReference type="NCBI Taxonomy" id="301154"/>
    <lineage>
        <taxon>Bacteria</taxon>
        <taxon>Pseudomonadati</taxon>
        <taxon>Pseudomonadota</taxon>
        <taxon>Alphaproteobacteria</taxon>
        <taxon>Sphingomonadales</taxon>
        <taxon>Sphingomonadaceae</taxon>
        <taxon>Sphingomonas</taxon>
    </lineage>
</organism>
<keyword evidence="1" id="KW-1133">Transmembrane helix</keyword>